<keyword evidence="1" id="KW-0472">Membrane</keyword>
<feature type="transmembrane region" description="Helical" evidence="1">
    <location>
        <begin position="29"/>
        <end position="55"/>
    </location>
</feature>
<dbReference type="Proteomes" id="UP001611383">
    <property type="component" value="Chromosome"/>
</dbReference>
<keyword evidence="3" id="KW-1185">Reference proteome</keyword>
<dbReference type="EMBL" id="CP043494">
    <property type="protein sequence ID" value="WNG45609.1"/>
    <property type="molecule type" value="Genomic_DNA"/>
</dbReference>
<protein>
    <recommendedName>
        <fullName evidence="4">HemY N-terminal domain-containing protein</fullName>
    </recommendedName>
</protein>
<organism evidence="2 3">
    <name type="scientific">Archangium minus</name>
    <dbReference type="NCBI Taxonomy" id="83450"/>
    <lineage>
        <taxon>Bacteria</taxon>
        <taxon>Pseudomonadati</taxon>
        <taxon>Myxococcota</taxon>
        <taxon>Myxococcia</taxon>
        <taxon>Myxococcales</taxon>
        <taxon>Cystobacterineae</taxon>
        <taxon>Archangiaceae</taxon>
        <taxon>Archangium</taxon>
    </lineage>
</organism>
<keyword evidence="1" id="KW-0812">Transmembrane</keyword>
<evidence type="ECO:0000256" key="1">
    <source>
        <dbReference type="SAM" id="Phobius"/>
    </source>
</evidence>
<accession>A0ABY9WP80</accession>
<evidence type="ECO:0000313" key="2">
    <source>
        <dbReference type="EMBL" id="WNG45609.1"/>
    </source>
</evidence>
<sequence length="389" mass="42483">MALIAGGVVLGGCMAVVYALQAPTLEQFASMVGATAAFTGAALLVGGLLGFLFGIPRTLQRDLRRDASRNGAHGDASAEPSRELSYQANTNLEQISDWLTKILVGVGLTQTSTIKDALWRFSEHTISALGGFKSNGLFFSALLVYFLVSGFLLSYLWTRLYFAGELQQADLAASLGGKLKQVENKVNELENQSLLDAKALSLVQRQLNPALDSSPVSQEELNAALKAASCGVRAQSFYLAQSVRRENWREPEDKPKMERTIPIFRALIAVDAENVEHTTHAQFGFALKDQRKPDWAEAEAELTRAIEIRGDWRERGWLLYEFNRALCRIRLDPGFNAGKSSDAAARSSILADLQAAAHDGDLLPVIAQEPSIQQWMLLNSVDNSTLANA</sequence>
<feature type="transmembrane region" description="Helical" evidence="1">
    <location>
        <begin position="137"/>
        <end position="157"/>
    </location>
</feature>
<evidence type="ECO:0000313" key="3">
    <source>
        <dbReference type="Proteomes" id="UP001611383"/>
    </source>
</evidence>
<name>A0ABY9WP80_9BACT</name>
<keyword evidence="1" id="KW-1133">Transmembrane helix</keyword>
<dbReference type="RefSeq" id="WP_395820783.1">
    <property type="nucleotide sequence ID" value="NZ_CP043494.1"/>
</dbReference>
<gene>
    <name evidence="2" type="ORF">F0U60_17005</name>
</gene>
<proteinExistence type="predicted"/>
<evidence type="ECO:0008006" key="4">
    <source>
        <dbReference type="Google" id="ProtNLM"/>
    </source>
</evidence>
<reference evidence="2 3" key="1">
    <citation type="submission" date="2019-08" db="EMBL/GenBank/DDBJ databases">
        <title>Archangium and Cystobacter genomes.</title>
        <authorList>
            <person name="Chen I.-C.K."/>
            <person name="Wielgoss S."/>
        </authorList>
    </citation>
    <scope>NUCLEOTIDE SEQUENCE [LARGE SCALE GENOMIC DNA]</scope>
    <source>
        <strain evidence="2 3">Cbm 6</strain>
    </source>
</reference>